<dbReference type="Proteomes" id="UP000187851">
    <property type="component" value="Chromosome"/>
</dbReference>
<proteinExistence type="predicted"/>
<dbReference type="InterPro" id="IPR012334">
    <property type="entry name" value="Pectin_lyas_fold"/>
</dbReference>
<dbReference type="SUPFAM" id="SSF51126">
    <property type="entry name" value="Pectin lyase-like"/>
    <property type="match status" value="1"/>
</dbReference>
<protein>
    <recommendedName>
        <fullName evidence="3">Right handed beta helix domain-containing protein</fullName>
    </recommendedName>
</protein>
<organism evidence="1 2">
    <name type="scientific">Streptomyces autolyticus</name>
    <dbReference type="NCBI Taxonomy" id="75293"/>
    <lineage>
        <taxon>Bacteria</taxon>
        <taxon>Bacillati</taxon>
        <taxon>Actinomycetota</taxon>
        <taxon>Actinomycetes</taxon>
        <taxon>Kitasatosporales</taxon>
        <taxon>Streptomycetaceae</taxon>
        <taxon>Streptomyces</taxon>
    </lineage>
</organism>
<dbReference type="NCBIfam" id="NF041518">
    <property type="entry name" value="choice_anch_Q"/>
    <property type="match status" value="1"/>
</dbReference>
<evidence type="ECO:0000313" key="2">
    <source>
        <dbReference type="Proteomes" id="UP000187851"/>
    </source>
</evidence>
<dbReference type="EMBL" id="CP019458">
    <property type="protein sequence ID" value="AQA09240.1"/>
    <property type="molecule type" value="Genomic_DNA"/>
</dbReference>
<evidence type="ECO:0008006" key="3">
    <source>
        <dbReference type="Google" id="ProtNLM"/>
    </source>
</evidence>
<sequence>MSVSASLGRRSRLTAVFVCVLLLLGFLADRTAFGAGTPPGAAAAASYYVDPVNGSPANPGTSAQPWKSFQDIFAQGRTYGSGDVVYLRSGNYGAAVVNGGVSSGNRTIKAAPGAVPRMKTLRFAAGATHWTVDGVLVSPQEADGTYTTGNLVQFDSGATNDILQNSQVRAASDAAADTWYNNDWVNRSGTGIVVIGSNNQVLNNQIRNVRNGVMLERTSTAGAGATGGVVRGNSVNHFWEDAYRCKVSGCLVEYNSAVNSYAVVPPGTEADPPHRDMFQSYRGDGSFTPVTNVVLRGNVFISRMGTRYSKIPFQYNGKYTIQGLGAFDGPYSNWTIENNVVQVEVGLAMGLYGMNNSRIVNNTVVPRYPAADSEIRLTNQKDGTPPTGDIVRNNLAHTFNTAAAADAQHSNNITVGTSYSTYFVNYQSGDLHLKAGNPAIGAATNRDAPTIDADRKARSAPYDVGAYEF</sequence>
<accession>A0ABM6H5X6</accession>
<dbReference type="InterPro" id="IPR059226">
    <property type="entry name" value="Choice_anch_Q_dom"/>
</dbReference>
<gene>
    <name evidence="1" type="ORF">BV401_00670</name>
</gene>
<name>A0ABM6H5X6_9ACTN</name>
<reference evidence="1 2" key="1">
    <citation type="journal article" date="2017" name="J. Biotechnol.">
        <title>The complete genome sequence of Streptomyces autolyticus CGMCC 0516, the producer of geldanamycin, autolytimycin, reblastatin and elaiophylin.</title>
        <authorList>
            <person name="Yin M."/>
            <person name="Jiang M."/>
            <person name="Ren Z."/>
            <person name="Dong Y."/>
            <person name="Lu T."/>
        </authorList>
    </citation>
    <scope>NUCLEOTIDE SEQUENCE [LARGE SCALE GENOMIC DNA]</scope>
    <source>
        <strain evidence="1 2">CGMCC0516</strain>
    </source>
</reference>
<evidence type="ECO:0000313" key="1">
    <source>
        <dbReference type="EMBL" id="AQA09240.1"/>
    </source>
</evidence>
<dbReference type="RefSeq" id="WP_079255665.1">
    <property type="nucleotide sequence ID" value="NZ_CP019458.1"/>
</dbReference>
<keyword evidence="2" id="KW-1185">Reference proteome</keyword>
<dbReference type="InterPro" id="IPR011050">
    <property type="entry name" value="Pectin_lyase_fold/virulence"/>
</dbReference>
<dbReference type="Gene3D" id="2.160.20.10">
    <property type="entry name" value="Single-stranded right-handed beta-helix, Pectin lyase-like"/>
    <property type="match status" value="1"/>
</dbReference>